<organism evidence="2 3">
    <name type="scientific">Trichocladium antarcticum</name>
    <dbReference type="NCBI Taxonomy" id="1450529"/>
    <lineage>
        <taxon>Eukaryota</taxon>
        <taxon>Fungi</taxon>
        <taxon>Dikarya</taxon>
        <taxon>Ascomycota</taxon>
        <taxon>Pezizomycotina</taxon>
        <taxon>Sordariomycetes</taxon>
        <taxon>Sordariomycetidae</taxon>
        <taxon>Sordariales</taxon>
        <taxon>Chaetomiaceae</taxon>
        <taxon>Trichocladium</taxon>
    </lineage>
</organism>
<name>A0AAN6ZCP5_9PEZI</name>
<protein>
    <submittedName>
        <fullName evidence="2">Uncharacterized protein</fullName>
    </submittedName>
</protein>
<dbReference type="InterPro" id="IPR056539">
    <property type="entry name" value="NuiA-like"/>
</dbReference>
<sequence length="182" mass="19177">MGGSDDDYMAFLNKANEDPSQGTTAAKAQTQGADTVGGGEKDPFRATQDGVEVPAVLRRVCGGGAGEAVVFYVSDADEPFAAVALAWDEAGRGLPDEEEFAGLIGHWDPKNAEVEILDPVDWDSNGQYKEVVDAVRAAGEGNDVRVYRVSRGGVRVEYWVVTTEGRGKGAKLVGAKALAIES</sequence>
<dbReference type="Pfam" id="PF23151">
    <property type="entry name" value="NuiA_2"/>
    <property type="match status" value="1"/>
</dbReference>
<dbReference type="Proteomes" id="UP001304895">
    <property type="component" value="Unassembled WGS sequence"/>
</dbReference>
<reference evidence="2" key="1">
    <citation type="journal article" date="2023" name="Mol. Phylogenet. Evol.">
        <title>Genome-scale phylogeny and comparative genomics of the fungal order Sordariales.</title>
        <authorList>
            <person name="Hensen N."/>
            <person name="Bonometti L."/>
            <person name="Westerberg I."/>
            <person name="Brannstrom I.O."/>
            <person name="Guillou S."/>
            <person name="Cros-Aarteil S."/>
            <person name="Calhoun S."/>
            <person name="Haridas S."/>
            <person name="Kuo A."/>
            <person name="Mondo S."/>
            <person name="Pangilinan J."/>
            <person name="Riley R."/>
            <person name="LaButti K."/>
            <person name="Andreopoulos B."/>
            <person name="Lipzen A."/>
            <person name="Chen C."/>
            <person name="Yan M."/>
            <person name="Daum C."/>
            <person name="Ng V."/>
            <person name="Clum A."/>
            <person name="Steindorff A."/>
            <person name="Ohm R.A."/>
            <person name="Martin F."/>
            <person name="Silar P."/>
            <person name="Natvig D.O."/>
            <person name="Lalanne C."/>
            <person name="Gautier V."/>
            <person name="Ament-Velasquez S.L."/>
            <person name="Kruys A."/>
            <person name="Hutchinson M.I."/>
            <person name="Powell A.J."/>
            <person name="Barry K."/>
            <person name="Miller A.N."/>
            <person name="Grigoriev I.V."/>
            <person name="Debuchy R."/>
            <person name="Gladieux P."/>
            <person name="Hiltunen Thoren M."/>
            <person name="Johannesson H."/>
        </authorList>
    </citation>
    <scope>NUCLEOTIDE SEQUENCE</scope>
    <source>
        <strain evidence="2">CBS 123565</strain>
    </source>
</reference>
<dbReference type="AlphaFoldDB" id="A0AAN6ZCP5"/>
<evidence type="ECO:0000313" key="2">
    <source>
        <dbReference type="EMBL" id="KAK4132968.1"/>
    </source>
</evidence>
<feature type="region of interest" description="Disordered" evidence="1">
    <location>
        <begin position="1"/>
        <end position="46"/>
    </location>
</feature>
<proteinExistence type="predicted"/>
<gene>
    <name evidence="2" type="ORF">BT67DRAFT_463307</name>
</gene>
<evidence type="ECO:0000256" key="1">
    <source>
        <dbReference type="SAM" id="MobiDB-lite"/>
    </source>
</evidence>
<dbReference type="PANTHER" id="PTHR42093">
    <property type="match status" value="1"/>
</dbReference>
<accession>A0AAN6ZCP5</accession>
<comment type="caution">
    <text evidence="2">The sequence shown here is derived from an EMBL/GenBank/DDBJ whole genome shotgun (WGS) entry which is preliminary data.</text>
</comment>
<keyword evidence="3" id="KW-1185">Reference proteome</keyword>
<evidence type="ECO:0000313" key="3">
    <source>
        <dbReference type="Proteomes" id="UP001304895"/>
    </source>
</evidence>
<feature type="compositionally biased region" description="Low complexity" evidence="1">
    <location>
        <begin position="21"/>
        <end position="34"/>
    </location>
</feature>
<dbReference type="EMBL" id="MU853414">
    <property type="protein sequence ID" value="KAK4132968.1"/>
    <property type="molecule type" value="Genomic_DNA"/>
</dbReference>
<reference evidence="2" key="2">
    <citation type="submission" date="2023-05" db="EMBL/GenBank/DDBJ databases">
        <authorList>
            <consortium name="Lawrence Berkeley National Laboratory"/>
            <person name="Steindorff A."/>
            <person name="Hensen N."/>
            <person name="Bonometti L."/>
            <person name="Westerberg I."/>
            <person name="Brannstrom I.O."/>
            <person name="Guillou S."/>
            <person name="Cros-Aarteil S."/>
            <person name="Calhoun S."/>
            <person name="Haridas S."/>
            <person name="Kuo A."/>
            <person name="Mondo S."/>
            <person name="Pangilinan J."/>
            <person name="Riley R."/>
            <person name="Labutti K."/>
            <person name="Andreopoulos B."/>
            <person name="Lipzen A."/>
            <person name="Chen C."/>
            <person name="Yanf M."/>
            <person name="Daum C."/>
            <person name="Ng V."/>
            <person name="Clum A."/>
            <person name="Ohm R."/>
            <person name="Martin F."/>
            <person name="Silar P."/>
            <person name="Natvig D."/>
            <person name="Lalanne C."/>
            <person name="Gautier V."/>
            <person name="Ament-Velasquez S.L."/>
            <person name="Kruys A."/>
            <person name="Hutchinson M.I."/>
            <person name="Powell A.J."/>
            <person name="Barry K."/>
            <person name="Miller A.N."/>
            <person name="Grigoriev I.V."/>
            <person name="Debuchy R."/>
            <person name="Gladieux P."/>
            <person name="Thoren M.H."/>
            <person name="Johannesson H."/>
        </authorList>
    </citation>
    <scope>NUCLEOTIDE SEQUENCE</scope>
    <source>
        <strain evidence="2">CBS 123565</strain>
    </source>
</reference>
<dbReference type="PANTHER" id="PTHR42093:SF1">
    <property type="match status" value="1"/>
</dbReference>